<dbReference type="RefSeq" id="XP_012647422.1">
    <property type="nucleotide sequence ID" value="XM_012791968.1"/>
</dbReference>
<evidence type="ECO:0000313" key="7">
    <source>
        <dbReference type="EMBL" id="CCF72813.1"/>
    </source>
</evidence>
<dbReference type="Proteomes" id="UP000002899">
    <property type="component" value="Chromosome I"/>
</dbReference>
<comment type="function">
    <text evidence="3">This protein is an auxiliary protein of DNA polymerase delta and is involved in the control of eukaryotic DNA replication by increasing the polymerase's processivity during elongation of the leading strand.</text>
</comment>
<dbReference type="GO" id="GO:0030337">
    <property type="term" value="F:DNA polymerase processivity factor activity"/>
    <property type="evidence" value="ECO:0007669"/>
    <property type="project" value="InterPro"/>
</dbReference>
<reference evidence="7 8" key="3">
    <citation type="journal article" date="2016" name="Sci. Rep.">
        <title>Genome-wide diversity and gene expression profiling of Babesia microti isolates identify polymorphic genes that mediate host-pathogen interactions.</title>
        <authorList>
            <person name="Silva J.C."/>
            <person name="Cornillot E."/>
            <person name="McCracken C."/>
            <person name="Usmani-Brown S."/>
            <person name="Dwivedi A."/>
            <person name="Ifeonu O.O."/>
            <person name="Crabtree J."/>
            <person name="Gotia H.T."/>
            <person name="Virji A.Z."/>
            <person name="Reynes C."/>
            <person name="Colinge J."/>
            <person name="Kumar V."/>
            <person name="Lawres L."/>
            <person name="Pazzi J.E."/>
            <person name="Pablo J.V."/>
            <person name="Hung C."/>
            <person name="Brancato J."/>
            <person name="Kumari P."/>
            <person name="Orvis J."/>
            <person name="Tretina K."/>
            <person name="Chibucos M."/>
            <person name="Ott S."/>
            <person name="Sadzewicz L."/>
            <person name="Sengamalay N."/>
            <person name="Shetty A.C."/>
            <person name="Su Q."/>
            <person name="Tallon L."/>
            <person name="Fraser C.M."/>
            <person name="Frutos R."/>
            <person name="Molina D.M."/>
            <person name="Krause P.J."/>
            <person name="Ben Mamoun C."/>
        </authorList>
    </citation>
    <scope>NUCLEOTIDE SEQUENCE [LARGE SCALE GENOMIC DNA]</scope>
    <source>
        <strain evidence="7 8">RI</strain>
    </source>
</reference>
<dbReference type="Pfam" id="PF02747">
    <property type="entry name" value="PCNA_C"/>
    <property type="match status" value="1"/>
</dbReference>
<dbReference type="KEGG" id="bmic:BMR1_01G01775"/>
<feature type="domain" description="Proliferating cell nuclear antigen PCNA C-terminal" evidence="6">
    <location>
        <begin position="134"/>
        <end position="246"/>
    </location>
</feature>
<keyword evidence="3" id="KW-0539">Nucleus</keyword>
<dbReference type="GO" id="GO:0006272">
    <property type="term" value="P:leading strand elongation"/>
    <property type="evidence" value="ECO:0007669"/>
    <property type="project" value="TreeGrafter"/>
</dbReference>
<dbReference type="PROSITE" id="PS01251">
    <property type="entry name" value="PCNA_1"/>
    <property type="match status" value="1"/>
</dbReference>
<keyword evidence="2 4" id="KW-0238">DNA-binding</keyword>
<evidence type="ECO:0000256" key="3">
    <source>
        <dbReference type="RuleBase" id="RU000641"/>
    </source>
</evidence>
<dbReference type="InterPro" id="IPR046938">
    <property type="entry name" value="DNA_clamp_sf"/>
</dbReference>
<reference evidence="7 8" key="1">
    <citation type="journal article" date="2012" name="Nucleic Acids Res.">
        <title>Sequencing of the smallest Apicomplexan genome from the human pathogen Babesia microti.</title>
        <authorList>
            <person name="Cornillot E."/>
            <person name="Hadj-Kaddour K."/>
            <person name="Dassouli A."/>
            <person name="Noel B."/>
            <person name="Ranwez V."/>
            <person name="Vacherie B."/>
            <person name="Augagneur Y."/>
            <person name="Bres V."/>
            <person name="Duclos A."/>
            <person name="Randazzo S."/>
            <person name="Carcy B."/>
            <person name="Debierre-Grockiego F."/>
            <person name="Delbecq S."/>
            <person name="Moubri-Menage K."/>
            <person name="Shams-Eldin H."/>
            <person name="Usmani-Brown S."/>
            <person name="Bringaud F."/>
            <person name="Wincker P."/>
            <person name="Vivares C.P."/>
            <person name="Schwarz R.T."/>
            <person name="Schetters T.P."/>
            <person name="Krause P.J."/>
            <person name="Gorenflot A."/>
            <person name="Berry V."/>
            <person name="Barbe V."/>
            <person name="Ben Mamoun C."/>
        </authorList>
    </citation>
    <scope>NUCLEOTIDE SEQUENCE [LARGE SCALE GENOMIC DNA]</scope>
    <source>
        <strain evidence="7 8">RI</strain>
    </source>
</reference>
<dbReference type="OMA" id="EMKLINM"/>
<dbReference type="GO" id="GO:0006298">
    <property type="term" value="P:mismatch repair"/>
    <property type="evidence" value="ECO:0007669"/>
    <property type="project" value="TreeGrafter"/>
</dbReference>
<dbReference type="OrthoDB" id="534348at2759"/>
<evidence type="ECO:0000313" key="8">
    <source>
        <dbReference type="Proteomes" id="UP000002899"/>
    </source>
</evidence>
<gene>
    <name evidence="7" type="ORF">BMR1_01G01775</name>
</gene>
<dbReference type="InterPro" id="IPR022649">
    <property type="entry name" value="Pr_cel_nuc_antig_C"/>
</dbReference>
<dbReference type="HAMAP" id="MF_00317">
    <property type="entry name" value="DNApol_clamp_arch"/>
    <property type="match status" value="1"/>
</dbReference>
<dbReference type="Gene3D" id="3.70.10.10">
    <property type="match status" value="1"/>
</dbReference>
<feature type="domain" description="Proliferating cell nuclear antigen PCNA N-terminal" evidence="5">
    <location>
        <begin position="1"/>
        <end position="124"/>
    </location>
</feature>
<dbReference type="PANTHER" id="PTHR11352">
    <property type="entry name" value="PROLIFERATING CELL NUCLEAR ANTIGEN"/>
    <property type="match status" value="1"/>
</dbReference>
<protein>
    <recommendedName>
        <fullName evidence="3">DNA sliding clamp PCNA</fullName>
    </recommendedName>
</protein>
<keyword evidence="4" id="KW-0235">DNA replication</keyword>
<dbReference type="EMBL" id="FO082871">
    <property type="protein sequence ID" value="CCF72813.1"/>
    <property type="molecule type" value="Genomic_DNA"/>
</dbReference>
<dbReference type="InterPro" id="IPR022648">
    <property type="entry name" value="Pr_cel_nuc_antig_N"/>
</dbReference>
<dbReference type="GO" id="GO:0043626">
    <property type="term" value="C:PCNA complex"/>
    <property type="evidence" value="ECO:0007669"/>
    <property type="project" value="TreeGrafter"/>
</dbReference>
<dbReference type="Pfam" id="PF00705">
    <property type="entry name" value="PCNA_N"/>
    <property type="match status" value="1"/>
</dbReference>
<reference evidence="7 8" key="2">
    <citation type="journal article" date="2013" name="PLoS ONE">
        <title>Whole genome mapping and re-organization of the nuclear and mitochondrial genomes of Babesia microti isolates.</title>
        <authorList>
            <person name="Cornillot E."/>
            <person name="Dassouli A."/>
            <person name="Garg A."/>
            <person name="Pachikara N."/>
            <person name="Randazzo S."/>
            <person name="Depoix D."/>
            <person name="Carcy B."/>
            <person name="Delbecq S."/>
            <person name="Frutos R."/>
            <person name="Silva J.C."/>
            <person name="Sutton R."/>
            <person name="Krause P.J."/>
            <person name="Mamoun C.B."/>
        </authorList>
    </citation>
    <scope>NUCLEOTIDE SEQUENCE [LARGE SCALE GENOMIC DNA]</scope>
    <source>
        <strain evidence="7 8">RI</strain>
    </source>
</reference>
<dbReference type="InterPro" id="IPR022659">
    <property type="entry name" value="Pr_cel_nuc_antig_CS"/>
</dbReference>
<dbReference type="PRINTS" id="PR00339">
    <property type="entry name" value="PCNACYCLIN"/>
</dbReference>
<sequence>MLEAKLNSAVVLRRIFDCIREIISDGNIDVDSGGISLQALDGNHVALVHLRLVENGFAHFRCDRPRALGVNIASMTKAFKSCGNHDSVLIQNEDDKDLITFIFENQVEGRVSTFSLKLMSIVQDALSIPENVDGFDAQVTISSKEFANICKQMNEFSDTVKIEIDRNGIKFSTQGDVGYGEVLLRPRDPISDADMGVKIKANSPIKQSYATKYLNIFAKSGCLSDAISFGLSKNRPIEIRYEIRDGTGIDEGKSFGSVLGELKFYLAPKVDDDAEE</sequence>
<evidence type="ECO:0000259" key="6">
    <source>
        <dbReference type="Pfam" id="PF02747"/>
    </source>
</evidence>
<evidence type="ECO:0000259" key="5">
    <source>
        <dbReference type="Pfam" id="PF00705"/>
    </source>
</evidence>
<dbReference type="GO" id="GO:0003677">
    <property type="term" value="F:DNA binding"/>
    <property type="evidence" value="ECO:0007669"/>
    <property type="project" value="UniProtKB-KW"/>
</dbReference>
<comment type="similarity">
    <text evidence="1 4">Belongs to the PCNA family.</text>
</comment>
<proteinExistence type="inferred from homology"/>
<dbReference type="PANTHER" id="PTHR11352:SF0">
    <property type="entry name" value="PROLIFERATING CELL NUCLEAR ANTIGEN"/>
    <property type="match status" value="1"/>
</dbReference>
<organism evidence="7 8">
    <name type="scientific">Babesia microti (strain RI)</name>
    <dbReference type="NCBI Taxonomy" id="1133968"/>
    <lineage>
        <taxon>Eukaryota</taxon>
        <taxon>Sar</taxon>
        <taxon>Alveolata</taxon>
        <taxon>Apicomplexa</taxon>
        <taxon>Aconoidasida</taxon>
        <taxon>Piroplasmida</taxon>
        <taxon>Babesiidae</taxon>
        <taxon>Babesia</taxon>
    </lineage>
</organism>
<evidence type="ECO:0000256" key="2">
    <source>
        <dbReference type="ARBA" id="ARBA00023125"/>
    </source>
</evidence>
<name>I7I821_BABMR</name>
<dbReference type="AlphaFoldDB" id="I7I821"/>
<keyword evidence="8" id="KW-1185">Reference proteome</keyword>
<dbReference type="GO" id="GO:0006275">
    <property type="term" value="P:regulation of DNA replication"/>
    <property type="evidence" value="ECO:0007669"/>
    <property type="project" value="InterPro"/>
</dbReference>
<evidence type="ECO:0000256" key="4">
    <source>
        <dbReference type="RuleBase" id="RU003671"/>
    </source>
</evidence>
<dbReference type="InterPro" id="IPR000730">
    <property type="entry name" value="Pr_cel_nuc_antig"/>
</dbReference>
<comment type="subcellular location">
    <subcellularLocation>
        <location evidence="3">Nucleus</location>
    </subcellularLocation>
</comment>
<dbReference type="VEuPathDB" id="PiroplasmaDB:BMR1_01G01775"/>
<dbReference type="GO" id="GO:0019985">
    <property type="term" value="P:translesion synthesis"/>
    <property type="evidence" value="ECO:0007669"/>
    <property type="project" value="TreeGrafter"/>
</dbReference>
<accession>I7I821</accession>
<dbReference type="CDD" id="cd00577">
    <property type="entry name" value="PCNA"/>
    <property type="match status" value="1"/>
</dbReference>
<dbReference type="GeneID" id="24423427"/>
<evidence type="ECO:0000256" key="1">
    <source>
        <dbReference type="ARBA" id="ARBA00010462"/>
    </source>
</evidence>
<dbReference type="SUPFAM" id="SSF55979">
    <property type="entry name" value="DNA clamp"/>
    <property type="match status" value="2"/>
</dbReference>
<dbReference type="NCBIfam" id="TIGR00590">
    <property type="entry name" value="pcna"/>
    <property type="match status" value="1"/>
</dbReference>